<dbReference type="Proteomes" id="UP001629156">
    <property type="component" value="Unassembled WGS sequence"/>
</dbReference>
<keyword evidence="11" id="KW-1185">Reference proteome</keyword>
<feature type="domain" description="Acyl-ACP thioesterase N-terminal hotdog" evidence="8">
    <location>
        <begin position="10"/>
        <end position="127"/>
    </location>
</feature>
<feature type="domain" description="Acyl-ACP thioesterase-like C-terminal" evidence="9">
    <location>
        <begin position="159"/>
        <end position="232"/>
    </location>
</feature>
<dbReference type="RefSeq" id="WP_408084170.1">
    <property type="nucleotide sequence ID" value="NZ_JBELPZ010000004.1"/>
</dbReference>
<keyword evidence="3" id="KW-0378">Hydrolase</keyword>
<keyword evidence="2" id="KW-0444">Lipid biosynthesis</keyword>
<dbReference type="InterPro" id="IPR045023">
    <property type="entry name" value="FATA/B"/>
</dbReference>
<evidence type="ECO:0000259" key="8">
    <source>
        <dbReference type="Pfam" id="PF01643"/>
    </source>
</evidence>
<dbReference type="PANTHER" id="PTHR31727:SF6">
    <property type="entry name" value="OLEOYL-ACYL CARRIER PROTEIN THIOESTERASE 1, CHLOROPLASTIC"/>
    <property type="match status" value="1"/>
</dbReference>
<comment type="caution">
    <text evidence="10">The sequence shown here is derived from an EMBL/GenBank/DDBJ whole genome shotgun (WGS) entry which is preliminary data.</text>
</comment>
<dbReference type="InterPro" id="IPR029069">
    <property type="entry name" value="HotDog_dom_sf"/>
</dbReference>
<comment type="similarity">
    <text evidence="1">Belongs to the acyl-ACP thioesterase family.</text>
</comment>
<dbReference type="Gene3D" id="3.10.129.10">
    <property type="entry name" value="Hotdog Thioesterase"/>
    <property type="match status" value="1"/>
</dbReference>
<organism evidence="10 11">
    <name type="scientific">Flavobacterium rhizosphaerae</name>
    <dbReference type="NCBI Taxonomy" id="3163298"/>
    <lineage>
        <taxon>Bacteria</taxon>
        <taxon>Pseudomonadati</taxon>
        <taxon>Bacteroidota</taxon>
        <taxon>Flavobacteriia</taxon>
        <taxon>Flavobacteriales</taxon>
        <taxon>Flavobacteriaceae</taxon>
        <taxon>Flavobacterium</taxon>
    </lineage>
</organism>
<dbReference type="EMBL" id="JBELPZ010000004">
    <property type="protein sequence ID" value="MFL9843918.1"/>
    <property type="molecule type" value="Genomic_DNA"/>
</dbReference>
<keyword evidence="4" id="KW-0276">Fatty acid metabolism</keyword>
<dbReference type="PANTHER" id="PTHR31727">
    <property type="entry name" value="OLEOYL-ACYL CARRIER PROTEIN THIOESTERASE 1, CHLOROPLASTIC"/>
    <property type="match status" value="1"/>
</dbReference>
<dbReference type="InterPro" id="IPR049427">
    <property type="entry name" value="Acyl-ACP_TE_C"/>
</dbReference>
<evidence type="ECO:0000256" key="5">
    <source>
        <dbReference type="ARBA" id="ARBA00022946"/>
    </source>
</evidence>
<evidence type="ECO:0000256" key="7">
    <source>
        <dbReference type="ARBA" id="ARBA00023160"/>
    </source>
</evidence>
<evidence type="ECO:0000256" key="6">
    <source>
        <dbReference type="ARBA" id="ARBA00023098"/>
    </source>
</evidence>
<evidence type="ECO:0000256" key="4">
    <source>
        <dbReference type="ARBA" id="ARBA00022832"/>
    </source>
</evidence>
<reference evidence="10 11" key="1">
    <citation type="submission" date="2024-06" db="EMBL/GenBank/DDBJ databases">
        <authorList>
            <person name="Kaempfer P."/>
            <person name="Viver T."/>
        </authorList>
    </citation>
    <scope>NUCLEOTIDE SEQUENCE [LARGE SCALE GENOMIC DNA]</scope>
    <source>
        <strain evidence="10 11">ST-119</strain>
    </source>
</reference>
<evidence type="ECO:0000313" key="10">
    <source>
        <dbReference type="EMBL" id="MFL9843918.1"/>
    </source>
</evidence>
<keyword evidence="7" id="KW-0275">Fatty acid biosynthesis</keyword>
<dbReference type="Pfam" id="PF01643">
    <property type="entry name" value="Acyl-ACP_TE"/>
    <property type="match status" value="1"/>
</dbReference>
<dbReference type="Pfam" id="PF20791">
    <property type="entry name" value="Acyl-ACP_TE_C"/>
    <property type="match status" value="1"/>
</dbReference>
<keyword evidence="6" id="KW-0443">Lipid metabolism</keyword>
<evidence type="ECO:0000259" key="9">
    <source>
        <dbReference type="Pfam" id="PF20791"/>
    </source>
</evidence>
<dbReference type="CDD" id="cd00586">
    <property type="entry name" value="4HBT"/>
    <property type="match status" value="1"/>
</dbReference>
<evidence type="ECO:0000256" key="2">
    <source>
        <dbReference type="ARBA" id="ARBA00022516"/>
    </source>
</evidence>
<evidence type="ECO:0000313" key="11">
    <source>
        <dbReference type="Proteomes" id="UP001629156"/>
    </source>
</evidence>
<protein>
    <submittedName>
        <fullName evidence="10">Acyl-ACP thioesterase domain-containing protein</fullName>
    </submittedName>
</protein>
<evidence type="ECO:0000256" key="1">
    <source>
        <dbReference type="ARBA" id="ARBA00006500"/>
    </source>
</evidence>
<evidence type="ECO:0000256" key="3">
    <source>
        <dbReference type="ARBA" id="ARBA00022801"/>
    </source>
</evidence>
<gene>
    <name evidence="10" type="ORF">ABS766_05745</name>
</gene>
<dbReference type="SUPFAM" id="SSF54637">
    <property type="entry name" value="Thioesterase/thiol ester dehydrase-isomerase"/>
    <property type="match status" value="2"/>
</dbReference>
<sequence>MPIAKDFTSVYSHEWEINFLQCMPNGQLKYTELCNLLQITAGYHAEKGGLSFTDMQEHDQAWVLSRMRVEIEELPRWRDTVTIKTWIYDLQGSRSVRALEMYCGDKKMAGSVTFWAVLNTKLRRPEPLALPHEHFIKYPDRQATVENFKRIELDREVITAGEYQVAFSDLDIVNHANNVKYLEWCLDTINPKRLLKSELESFDMNFIKELQLGDTVQIETSTEEKQSFFSVNKQENTCFALELNWKNKE</sequence>
<keyword evidence="5" id="KW-0809">Transit peptide</keyword>
<proteinExistence type="inferred from homology"/>
<name>A0ABW8YXY2_9FLAO</name>
<accession>A0ABW8YXY2</accession>
<dbReference type="InterPro" id="IPR002864">
    <property type="entry name" value="Acyl-ACP_thioesterase_NHD"/>
</dbReference>